<dbReference type="PANTHER" id="PTHR12589">
    <property type="entry name" value="PYRUVOYL TETRAHYDROBIOPTERIN SYNTHASE"/>
    <property type="match status" value="1"/>
</dbReference>
<evidence type="ECO:0000256" key="4">
    <source>
        <dbReference type="ARBA" id="ARBA00022723"/>
    </source>
</evidence>
<name>A0A841U342_9BACL</name>
<reference evidence="11 12" key="1">
    <citation type="submission" date="2020-08" db="EMBL/GenBank/DDBJ databases">
        <title>Cohnella phylogeny.</title>
        <authorList>
            <person name="Dunlap C."/>
        </authorList>
    </citation>
    <scope>NUCLEOTIDE SEQUENCE [LARGE SCALE GENOMIC DNA]</scope>
    <source>
        <strain evidence="11 12">DSM 25239</strain>
    </source>
</reference>
<sequence length="149" mass="17058">MLQQMYPAPAHPYQYELNKDFHFAAAHYVPAEEAGKCRRMHGHTYYANVTVAGDALDSAGFLVNFATIKKLVHERFDHSVLNEDLESFSDEAPDRYPTTEVVARTICEIVQAYLDGTDNKPRCVQVFLRETPTSYCVYRPKPRVEERIG</sequence>
<feature type="binding site" evidence="10">
    <location>
        <position position="43"/>
    </location>
    <ligand>
        <name>Zn(2+)</name>
        <dbReference type="ChEBI" id="CHEBI:29105"/>
    </ligand>
</feature>
<keyword evidence="12" id="KW-1185">Reference proteome</keyword>
<evidence type="ECO:0000256" key="2">
    <source>
        <dbReference type="ARBA" id="ARBA00008900"/>
    </source>
</evidence>
<dbReference type="Gene3D" id="3.30.479.10">
    <property type="entry name" value="6-pyruvoyl tetrahydropterin synthase/QueD"/>
    <property type="match status" value="1"/>
</dbReference>
<comment type="similarity">
    <text evidence="2 8">Belongs to the PTPS family. QueD subfamily.</text>
</comment>
<keyword evidence="5 8" id="KW-0862">Zinc</keyword>
<dbReference type="InterPro" id="IPR007115">
    <property type="entry name" value="6-PTP_synth/QueD"/>
</dbReference>
<dbReference type="UniPathway" id="UPA00391"/>
<evidence type="ECO:0000256" key="5">
    <source>
        <dbReference type="ARBA" id="ARBA00022833"/>
    </source>
</evidence>
<evidence type="ECO:0000256" key="10">
    <source>
        <dbReference type="PIRSR" id="PIRSR006113-2"/>
    </source>
</evidence>
<dbReference type="InterPro" id="IPR038418">
    <property type="entry name" value="6-PTP_synth/QueD_sf"/>
</dbReference>
<dbReference type="EC" id="4.-.-.-" evidence="8"/>
<comment type="cofactor">
    <cofactor evidence="8 10">
        <name>Zn(2+)</name>
        <dbReference type="ChEBI" id="CHEBI:29105"/>
    </cofactor>
    <text evidence="8 10">Binds 1 zinc ion per subunit.</text>
</comment>
<accession>A0A841U342</accession>
<comment type="pathway">
    <text evidence="1 8">Purine metabolism; 7-cyano-7-deazaguanine biosynthesis.</text>
</comment>
<evidence type="ECO:0000256" key="7">
    <source>
        <dbReference type="ARBA" id="ARBA00048807"/>
    </source>
</evidence>
<feature type="binding site" evidence="10">
    <location>
        <position position="27"/>
    </location>
    <ligand>
        <name>Zn(2+)</name>
        <dbReference type="ChEBI" id="CHEBI:29105"/>
    </ligand>
</feature>
<evidence type="ECO:0000256" key="9">
    <source>
        <dbReference type="PIRSR" id="PIRSR006113-1"/>
    </source>
</evidence>
<dbReference type="SUPFAM" id="SSF55620">
    <property type="entry name" value="Tetrahydrobiopterin biosynthesis enzymes-like"/>
    <property type="match status" value="1"/>
</dbReference>
<evidence type="ECO:0000313" key="11">
    <source>
        <dbReference type="EMBL" id="MBB6695157.1"/>
    </source>
</evidence>
<feature type="active site" description="Proton acceptor" evidence="9">
    <location>
        <position position="37"/>
    </location>
</feature>
<dbReference type="PANTHER" id="PTHR12589:SF7">
    <property type="entry name" value="6-PYRUVOYL TETRAHYDROBIOPTERIN SYNTHASE"/>
    <property type="match status" value="1"/>
</dbReference>
<organism evidence="11 12">
    <name type="scientific">Cohnella xylanilytica</name>
    <dbReference type="NCBI Taxonomy" id="557555"/>
    <lineage>
        <taxon>Bacteria</taxon>
        <taxon>Bacillati</taxon>
        <taxon>Bacillota</taxon>
        <taxon>Bacilli</taxon>
        <taxon>Bacillales</taxon>
        <taxon>Paenibacillaceae</taxon>
        <taxon>Cohnella</taxon>
    </lineage>
</organism>
<gene>
    <name evidence="11" type="ORF">H7B90_27550</name>
</gene>
<dbReference type="Proteomes" id="UP000553776">
    <property type="component" value="Unassembled WGS sequence"/>
</dbReference>
<keyword evidence="4 8" id="KW-0479">Metal-binding</keyword>
<comment type="catalytic activity">
    <reaction evidence="7 8">
        <text>7,8-dihydroneopterin 3'-triphosphate + H2O = 6-carboxy-5,6,7,8-tetrahydropterin + triphosphate + acetaldehyde + 2 H(+)</text>
        <dbReference type="Rhea" id="RHEA:27966"/>
        <dbReference type="ChEBI" id="CHEBI:15343"/>
        <dbReference type="ChEBI" id="CHEBI:15377"/>
        <dbReference type="ChEBI" id="CHEBI:15378"/>
        <dbReference type="ChEBI" id="CHEBI:18036"/>
        <dbReference type="ChEBI" id="CHEBI:58462"/>
        <dbReference type="ChEBI" id="CHEBI:61032"/>
        <dbReference type="EC" id="4.1.2.50"/>
    </reaction>
</comment>
<dbReference type="PIRSF" id="PIRSF006113">
    <property type="entry name" value="PTP_synth"/>
    <property type="match status" value="1"/>
</dbReference>
<dbReference type="GO" id="GO:0046872">
    <property type="term" value="F:metal ion binding"/>
    <property type="evidence" value="ECO:0007669"/>
    <property type="project" value="UniProtKB-KW"/>
</dbReference>
<keyword evidence="8" id="KW-0671">Queuosine biosynthesis</keyword>
<proteinExistence type="inferred from homology"/>
<evidence type="ECO:0000313" key="12">
    <source>
        <dbReference type="Proteomes" id="UP000553776"/>
    </source>
</evidence>
<dbReference type="Pfam" id="PF01242">
    <property type="entry name" value="PTPS"/>
    <property type="match status" value="1"/>
</dbReference>
<feature type="binding site" evidence="10">
    <location>
        <position position="41"/>
    </location>
    <ligand>
        <name>Zn(2+)</name>
        <dbReference type="ChEBI" id="CHEBI:29105"/>
    </ligand>
</feature>
<feature type="active site" description="Charge relay system" evidence="9">
    <location>
        <position position="130"/>
    </location>
</feature>
<dbReference type="EMBL" id="JACJVR010000112">
    <property type="protein sequence ID" value="MBB6695157.1"/>
    <property type="molecule type" value="Genomic_DNA"/>
</dbReference>
<dbReference type="RefSeq" id="WP_185139117.1">
    <property type="nucleotide sequence ID" value="NZ_JACJVR010000112.1"/>
</dbReference>
<evidence type="ECO:0000256" key="3">
    <source>
        <dbReference type="ARBA" id="ARBA00018141"/>
    </source>
</evidence>
<dbReference type="GO" id="GO:0070497">
    <property type="term" value="F:6-carboxytetrahydropterin synthase activity"/>
    <property type="evidence" value="ECO:0007669"/>
    <property type="project" value="UniProtKB-EC"/>
</dbReference>
<keyword evidence="6 8" id="KW-0456">Lyase</keyword>
<feature type="active site" description="Charge relay system" evidence="9">
    <location>
        <position position="78"/>
    </location>
</feature>
<evidence type="ECO:0000256" key="6">
    <source>
        <dbReference type="ARBA" id="ARBA00023239"/>
    </source>
</evidence>
<evidence type="ECO:0000256" key="1">
    <source>
        <dbReference type="ARBA" id="ARBA00005061"/>
    </source>
</evidence>
<protein>
    <recommendedName>
        <fullName evidence="3 8">6-carboxy-5,6,7,8-tetrahydropterin synthase</fullName>
        <ecNumber evidence="8">4.-.-.-</ecNumber>
    </recommendedName>
</protein>
<dbReference type="GO" id="GO:0008616">
    <property type="term" value="P:tRNA queuosine(34) biosynthetic process"/>
    <property type="evidence" value="ECO:0007669"/>
    <property type="project" value="UniProtKB-KW"/>
</dbReference>
<dbReference type="AlphaFoldDB" id="A0A841U342"/>
<comment type="caution">
    <text evidence="11">The sequence shown here is derived from an EMBL/GenBank/DDBJ whole genome shotgun (WGS) entry which is preliminary data.</text>
</comment>
<evidence type="ECO:0000256" key="8">
    <source>
        <dbReference type="PIRNR" id="PIRNR006113"/>
    </source>
</evidence>